<dbReference type="EMBL" id="KK116164">
    <property type="protein sequence ID" value="KFM66994.1"/>
    <property type="molecule type" value="Genomic_DNA"/>
</dbReference>
<feature type="region of interest" description="Disordered" evidence="1">
    <location>
        <begin position="223"/>
        <end position="292"/>
    </location>
</feature>
<feature type="non-terminal residue" evidence="3">
    <location>
        <position position="1514"/>
    </location>
</feature>
<feature type="region of interest" description="Disordered" evidence="1">
    <location>
        <begin position="1359"/>
        <end position="1434"/>
    </location>
</feature>
<feature type="compositionally biased region" description="Low complexity" evidence="1">
    <location>
        <begin position="1391"/>
        <end position="1406"/>
    </location>
</feature>
<feature type="compositionally biased region" description="Basic residues" evidence="1">
    <location>
        <begin position="172"/>
        <end position="182"/>
    </location>
</feature>
<feature type="compositionally biased region" description="Basic and acidic residues" evidence="1">
    <location>
        <begin position="264"/>
        <end position="276"/>
    </location>
</feature>
<dbReference type="PROSITE" id="PS50105">
    <property type="entry name" value="SAM_DOMAIN"/>
    <property type="match status" value="1"/>
</dbReference>
<feature type="region of interest" description="Disordered" evidence="1">
    <location>
        <begin position="1076"/>
        <end position="1106"/>
    </location>
</feature>
<dbReference type="Proteomes" id="UP000054359">
    <property type="component" value="Unassembled WGS sequence"/>
</dbReference>
<feature type="compositionally biased region" description="Polar residues" evidence="1">
    <location>
        <begin position="559"/>
        <end position="569"/>
    </location>
</feature>
<dbReference type="SUPFAM" id="SSF47769">
    <property type="entry name" value="SAM/Pointed domain"/>
    <property type="match status" value="1"/>
</dbReference>
<sequence length="1514" mass="168820">MTVVTVIQQAAATLPQTEKPQLINRQCATLPRKLSTKKAPLPPKRDPKTTLSVGRARARSMVAGLAEIEVLDHTLNEYDSEGRSTKSSSIESIPNKPSNSATPESTTTTTPTAATTTPTSTNQTNAGIRTRQTCHHVSATELEDFFARHLSVTMHHGTIRHKYATIARIHKMKHQKRSRQHRSKEETDYRMPKNYSSTPELTFPAAPEFEIISVQRRSRSLSDIHTRHAGRHAWISKGSGEREHRHNRREKPLQRQHSIPEASKISHGEKTRERSSTPDPNGPTVIKQNGSDIYAETVPVVVKSGDKATSGRASCPPPSYPPPPPPVGQVVKVDVSRGEYADLTTGRQHKTPAIMSSFRPTDSAKLYASPDAFVTVGYKKEHIQKCDVTLPRHMVKGSGNRSQSLPPKMPPNATSASASTPGGRSSTASLDADNSSGDSASAYTPFKSSHRSRDHAGTESGHQPDRRGTLRKVKQQGPKFPTAVSESASPKHYPTLAQQEADYDSSEEEDTTSGLDTKSGLVTFKAPDSDLQKEDAEGNKVKQKEGNTNMTLKRKRLKSQTSVDSTKLPDTNEEPPSNVKPENENTINDKPKSTENSETESEVVQSEETGERIFVRNEKTDQSCEMINDISEKTSNQTKKVAPIPPPKRTDENSKLKDVADIKSEITVEKELSAKAIRDAFEKQMPSKDEKNELDSSLKTAKEPIAFKATIVLKQTEVVASKESKETPFRIKNKELIHQHSAHELLHLKNKDDITKKETKENTAREKLVKSPSQGFKERTSETFETSYQKNALSQNDLRDKSDSNTSQKIAPAVPKKPKVDEVKVLEDITDNFESVKMLQVDTVNDEQGNTSPIIDAQSRSVKENIYNFEKRSTELSTTKGNISPRRKSDVIRITLIGSQQKGNEQEKVCSVATMKTSKSCPKTFEEDVDLDVENSLTTAMLHSDAHNQVTRFSAETPTTTIASTNFSDEWRRPDVISPVNIPHHVEAVVKKPPDTPPKNTIVRRIDNFSKTQTLGRKPNERDFDLRDTEATYFSDTMTLNRQSLAKSDKFQQISDAVIHPGRDHHHTRVPVLPTTSASPPTTMLPSSSHGHPGLFQPRSAPPQPSGVYVPNVSAPSTSEPMHLPANLPRELSQKLTSEHMVNVRNRESFEDPHILHQQTPQQKGVPGPMSAQARLLDHRHTKVAAPAPNRVSPPKTREDDECLKLCQRVDKSLQLIRLQVDSLRMAAASEPEVLAELVPPPPEFNFAAPLQQMGPQLPPQHVQSMHIAPPPEFSDESLARQRRAQQNMITTMDAPVSRRVVPPDSVNYPYPEHVYRGYHPVQSPQDHPHHPMHHHPHGVIPNNVTSSPTKTMTMTRSGYPPHHAMPPHQQVRHESNCNTLPHPGSRMMMPPQTLQQHAPPLHHPQTPQPPLPQQQHPFSPGRPNRDSPRMMGPIPPIPQHKEFRQKPLHQWNMKDVSDWLESLFLPEYKITFAEAGITGSKLANMDNNDLMGLGVKQAGHRLNMERSIKWYLK</sequence>
<feature type="region of interest" description="Disordered" evidence="1">
    <location>
        <begin position="389"/>
        <end position="657"/>
    </location>
</feature>
<feature type="region of interest" description="Disordered" evidence="1">
    <location>
        <begin position="172"/>
        <end position="201"/>
    </location>
</feature>
<dbReference type="GO" id="GO:0014069">
    <property type="term" value="C:postsynaptic density"/>
    <property type="evidence" value="ECO:0007669"/>
    <property type="project" value="TreeGrafter"/>
</dbReference>
<dbReference type="STRING" id="407821.A0A087TPF5"/>
<dbReference type="InterPro" id="IPR013761">
    <property type="entry name" value="SAM/pointed_sf"/>
</dbReference>
<feature type="compositionally biased region" description="Polar residues" evidence="1">
    <location>
        <begin position="1076"/>
        <end position="1090"/>
    </location>
</feature>
<organism evidence="3 4">
    <name type="scientific">Stegodyphus mimosarum</name>
    <name type="common">African social velvet spider</name>
    <dbReference type="NCBI Taxonomy" id="407821"/>
    <lineage>
        <taxon>Eukaryota</taxon>
        <taxon>Metazoa</taxon>
        <taxon>Ecdysozoa</taxon>
        <taxon>Arthropoda</taxon>
        <taxon>Chelicerata</taxon>
        <taxon>Arachnida</taxon>
        <taxon>Araneae</taxon>
        <taxon>Araneomorphae</taxon>
        <taxon>Entelegynae</taxon>
        <taxon>Eresoidea</taxon>
        <taxon>Eresidae</taxon>
        <taxon>Stegodyphus</taxon>
    </lineage>
</organism>
<feature type="compositionally biased region" description="Basic and acidic residues" evidence="1">
    <location>
        <begin position="742"/>
        <end position="769"/>
    </location>
</feature>
<feature type="region of interest" description="Disordered" evidence="1">
    <location>
        <begin position="79"/>
        <end position="129"/>
    </location>
</feature>
<accession>A0A087TPF5</accession>
<feature type="compositionally biased region" description="Basic and acidic residues" evidence="1">
    <location>
        <begin position="454"/>
        <end position="468"/>
    </location>
</feature>
<feature type="region of interest" description="Disordered" evidence="1">
    <location>
        <begin position="304"/>
        <end position="328"/>
    </location>
</feature>
<dbReference type="Gene3D" id="1.10.150.50">
    <property type="entry name" value="Transcription Factor, Ets-1"/>
    <property type="match status" value="1"/>
</dbReference>
<feature type="compositionally biased region" description="Low complexity" evidence="1">
    <location>
        <begin position="97"/>
        <end position="126"/>
    </location>
</feature>
<dbReference type="Pfam" id="PF00536">
    <property type="entry name" value="SAM_1"/>
    <property type="match status" value="1"/>
</dbReference>
<evidence type="ECO:0000259" key="2">
    <source>
        <dbReference type="PROSITE" id="PS50105"/>
    </source>
</evidence>
<dbReference type="PANTHER" id="PTHR24135:SF28">
    <property type="entry name" value="LD13733P"/>
    <property type="match status" value="1"/>
</dbReference>
<feature type="compositionally biased region" description="Polar residues" evidence="1">
    <location>
        <begin position="783"/>
        <end position="796"/>
    </location>
</feature>
<dbReference type="GO" id="GO:0030160">
    <property type="term" value="F:synaptic receptor adaptor activity"/>
    <property type="evidence" value="ECO:0007669"/>
    <property type="project" value="TreeGrafter"/>
</dbReference>
<feature type="compositionally biased region" description="Basic and acidic residues" evidence="1">
    <location>
        <begin position="581"/>
        <end position="595"/>
    </location>
</feature>
<evidence type="ECO:0000313" key="4">
    <source>
        <dbReference type="Proteomes" id="UP000054359"/>
    </source>
</evidence>
<feature type="region of interest" description="Disordered" evidence="1">
    <location>
        <begin position="742"/>
        <end position="817"/>
    </location>
</feature>
<proteinExistence type="predicted"/>
<dbReference type="InterPro" id="IPR001660">
    <property type="entry name" value="SAM"/>
</dbReference>
<dbReference type="SMART" id="SM00454">
    <property type="entry name" value="SAM"/>
    <property type="match status" value="1"/>
</dbReference>
<feature type="region of interest" description="Disordered" evidence="1">
    <location>
        <begin position="31"/>
        <end position="55"/>
    </location>
</feature>
<dbReference type="InterPro" id="IPR051569">
    <property type="entry name" value="SHANK"/>
</dbReference>
<feature type="compositionally biased region" description="Polar residues" evidence="1">
    <location>
        <begin position="85"/>
        <end position="96"/>
    </location>
</feature>
<feature type="compositionally biased region" description="Basic and acidic residues" evidence="1">
    <location>
        <begin position="527"/>
        <end position="545"/>
    </location>
</feature>
<feature type="compositionally biased region" description="Acidic residues" evidence="1">
    <location>
        <begin position="501"/>
        <end position="511"/>
    </location>
</feature>
<dbReference type="GO" id="GO:0043197">
    <property type="term" value="C:dendritic spine"/>
    <property type="evidence" value="ECO:0007669"/>
    <property type="project" value="TreeGrafter"/>
</dbReference>
<feature type="compositionally biased region" description="Basic and acidic residues" evidence="1">
    <location>
        <begin position="648"/>
        <end position="657"/>
    </location>
</feature>
<feature type="compositionally biased region" description="Basic and acidic residues" evidence="1">
    <location>
        <begin position="609"/>
        <end position="622"/>
    </location>
</feature>
<feature type="compositionally biased region" description="Pro residues" evidence="1">
    <location>
        <begin position="315"/>
        <end position="327"/>
    </location>
</feature>
<reference evidence="3 4" key="1">
    <citation type="submission" date="2013-11" db="EMBL/GenBank/DDBJ databases">
        <title>Genome sequencing of Stegodyphus mimosarum.</title>
        <authorList>
            <person name="Bechsgaard J."/>
        </authorList>
    </citation>
    <scope>NUCLEOTIDE SEQUENCE [LARGE SCALE GENOMIC DNA]</scope>
</reference>
<feature type="compositionally biased region" description="Polar residues" evidence="1">
    <location>
        <begin position="412"/>
        <end position="427"/>
    </location>
</feature>
<dbReference type="GO" id="GO:0045211">
    <property type="term" value="C:postsynaptic membrane"/>
    <property type="evidence" value="ECO:0007669"/>
    <property type="project" value="TreeGrafter"/>
</dbReference>
<keyword evidence="4" id="KW-1185">Reference proteome</keyword>
<name>A0A087TPF5_STEMI</name>
<evidence type="ECO:0000313" key="3">
    <source>
        <dbReference type="EMBL" id="KFM66994.1"/>
    </source>
</evidence>
<protein>
    <submittedName>
        <fullName evidence="3">SH3 and multiple ankyrin repeat domains protein 2</fullName>
    </submittedName>
</protein>
<dbReference type="PANTHER" id="PTHR24135">
    <property type="entry name" value="SH3 AND MULTIPLE ANKYRIN REPEAT DOMAINS PROTEIN"/>
    <property type="match status" value="1"/>
</dbReference>
<evidence type="ECO:0000256" key="1">
    <source>
        <dbReference type="SAM" id="MobiDB-lite"/>
    </source>
</evidence>
<dbReference type="GO" id="GO:0035255">
    <property type="term" value="F:ionotropic glutamate receptor binding"/>
    <property type="evidence" value="ECO:0007669"/>
    <property type="project" value="TreeGrafter"/>
</dbReference>
<dbReference type="OrthoDB" id="6426609at2759"/>
<dbReference type="OMA" id="CEMINDI"/>
<gene>
    <name evidence="3" type="ORF">X975_03356</name>
</gene>
<feature type="domain" description="SAM" evidence="2">
    <location>
        <begin position="1452"/>
        <end position="1514"/>
    </location>
</feature>
<feature type="compositionally biased region" description="Low complexity" evidence="1">
    <location>
        <begin position="428"/>
        <end position="442"/>
    </location>
</feature>